<dbReference type="SUPFAM" id="SSF109604">
    <property type="entry name" value="HD-domain/PDEase-like"/>
    <property type="match status" value="1"/>
</dbReference>
<dbReference type="InterPro" id="IPR052340">
    <property type="entry name" value="RNase_Y/CdgJ"/>
</dbReference>
<gene>
    <name evidence="2" type="ORF">HYR64_08870</name>
</gene>
<dbReference type="Gene3D" id="1.10.3210.10">
    <property type="entry name" value="Hypothetical protein af1432"/>
    <property type="match status" value="1"/>
</dbReference>
<name>A0A931LTS6_FIMGI</name>
<evidence type="ECO:0000259" key="1">
    <source>
        <dbReference type="PROSITE" id="PS51833"/>
    </source>
</evidence>
<dbReference type="PANTHER" id="PTHR33525:SF3">
    <property type="entry name" value="RIBONUCLEASE Y"/>
    <property type="match status" value="1"/>
</dbReference>
<protein>
    <submittedName>
        <fullName evidence="2">HDOD domain-containing protein</fullName>
    </submittedName>
</protein>
<dbReference type="CDD" id="cd00077">
    <property type="entry name" value="HDc"/>
    <property type="match status" value="1"/>
</dbReference>
<dbReference type="InterPro" id="IPR003607">
    <property type="entry name" value="HD/PDEase_dom"/>
</dbReference>
<evidence type="ECO:0000313" key="2">
    <source>
        <dbReference type="EMBL" id="MBI1757202.1"/>
    </source>
</evidence>
<dbReference type="InterPro" id="IPR013976">
    <property type="entry name" value="HDOD"/>
</dbReference>
<accession>A0A931LTS6</accession>
<sequence>MTIEKSLRDLPAMPQIVARVLHEMEQPEVPAAAIEKIIGTDQALTMKVLCVVNSAYYGLSGQVTSLSQAIVILGMHQVRNLVLSVGAISTIRPRTPRHHDLIRQFWTHSFGSATATLTIARDKNLPERDIETVFIGGLVHDVGRLFLYCNFTDIYDDLIAYADERQMAVEDVESTFLGMTHAQVGEEMAKGWKLPLILSTLIGRHEGPLEADDSPLLFCVHLGDRLTKHLYHSPECKVIPAPHPVAWDWLGYTTQQWEELKSGTAETVSGVAEQFQLLAA</sequence>
<dbReference type="EMBL" id="JACOSL010000056">
    <property type="protein sequence ID" value="MBI1757202.1"/>
    <property type="molecule type" value="Genomic_DNA"/>
</dbReference>
<feature type="domain" description="HDOD" evidence="1">
    <location>
        <begin position="10"/>
        <end position="208"/>
    </location>
</feature>
<proteinExistence type="predicted"/>
<dbReference type="Proteomes" id="UP000727962">
    <property type="component" value="Unassembled WGS sequence"/>
</dbReference>
<comment type="caution">
    <text evidence="2">The sequence shown here is derived from an EMBL/GenBank/DDBJ whole genome shotgun (WGS) entry which is preliminary data.</text>
</comment>
<reference evidence="2" key="1">
    <citation type="submission" date="2020-07" db="EMBL/GenBank/DDBJ databases">
        <title>Huge and variable diversity of episymbiotic CPR bacteria and DPANN archaea in groundwater ecosystems.</title>
        <authorList>
            <person name="He C.Y."/>
            <person name="Keren R."/>
            <person name="Whittaker M."/>
            <person name="Farag I.F."/>
            <person name="Doudna J."/>
            <person name="Cate J.H.D."/>
            <person name="Banfield J.F."/>
        </authorList>
    </citation>
    <scope>NUCLEOTIDE SEQUENCE</scope>
    <source>
        <strain evidence="2">NC_groundwater_17_Pr7_B-0.1um_64_12</strain>
    </source>
</reference>
<organism evidence="2 3">
    <name type="scientific">Fimbriimonas ginsengisoli</name>
    <dbReference type="NCBI Taxonomy" id="1005039"/>
    <lineage>
        <taxon>Bacteria</taxon>
        <taxon>Bacillati</taxon>
        <taxon>Armatimonadota</taxon>
        <taxon>Fimbriimonadia</taxon>
        <taxon>Fimbriimonadales</taxon>
        <taxon>Fimbriimonadaceae</taxon>
        <taxon>Fimbriimonas</taxon>
    </lineage>
</organism>
<evidence type="ECO:0000313" key="3">
    <source>
        <dbReference type="Proteomes" id="UP000727962"/>
    </source>
</evidence>
<dbReference type="AlphaFoldDB" id="A0A931LTS6"/>
<dbReference type="PANTHER" id="PTHR33525">
    <property type="match status" value="1"/>
</dbReference>
<dbReference type="PROSITE" id="PS51833">
    <property type="entry name" value="HDOD"/>
    <property type="match status" value="1"/>
</dbReference>
<dbReference type="Pfam" id="PF08668">
    <property type="entry name" value="HDOD"/>
    <property type="match status" value="1"/>
</dbReference>